<evidence type="ECO:0000313" key="1">
    <source>
        <dbReference type="EMBL" id="KAJ6648718.1"/>
    </source>
</evidence>
<sequence>MRNARGSGNSYDHGKLYQYSNSDFSQPIHVISNWQESSRTGLLHKMYVLKFPIYLLKLIGTSYKVKIENFISGAVPIPAGLPQGTKSSSSLYNLFVHDIQLCYIPQIADDLAI</sequence>
<dbReference type="AlphaFoldDB" id="A0A9Q0NEJ5"/>
<name>A0A9Q0NEJ5_9DIPT</name>
<evidence type="ECO:0000313" key="2">
    <source>
        <dbReference type="Proteomes" id="UP001151699"/>
    </source>
</evidence>
<comment type="caution">
    <text evidence="1">The sequence shown here is derived from an EMBL/GenBank/DDBJ whole genome shotgun (WGS) entry which is preliminary data.</text>
</comment>
<gene>
    <name evidence="1" type="ORF">Bhyg_03949</name>
</gene>
<dbReference type="Proteomes" id="UP001151699">
    <property type="component" value="Chromosome A"/>
</dbReference>
<keyword evidence="2" id="KW-1185">Reference proteome</keyword>
<dbReference type="EMBL" id="WJQU01000001">
    <property type="protein sequence ID" value="KAJ6648718.1"/>
    <property type="molecule type" value="Genomic_DNA"/>
</dbReference>
<proteinExistence type="predicted"/>
<organism evidence="1 2">
    <name type="scientific">Pseudolycoriella hygida</name>
    <dbReference type="NCBI Taxonomy" id="35572"/>
    <lineage>
        <taxon>Eukaryota</taxon>
        <taxon>Metazoa</taxon>
        <taxon>Ecdysozoa</taxon>
        <taxon>Arthropoda</taxon>
        <taxon>Hexapoda</taxon>
        <taxon>Insecta</taxon>
        <taxon>Pterygota</taxon>
        <taxon>Neoptera</taxon>
        <taxon>Endopterygota</taxon>
        <taxon>Diptera</taxon>
        <taxon>Nematocera</taxon>
        <taxon>Sciaroidea</taxon>
        <taxon>Sciaridae</taxon>
        <taxon>Pseudolycoriella</taxon>
    </lineage>
</organism>
<dbReference type="OrthoDB" id="10065625at2759"/>
<protein>
    <recommendedName>
        <fullName evidence="3">Reverse transcriptase domain-containing protein</fullName>
    </recommendedName>
</protein>
<evidence type="ECO:0008006" key="3">
    <source>
        <dbReference type="Google" id="ProtNLM"/>
    </source>
</evidence>
<accession>A0A9Q0NEJ5</accession>
<reference evidence="1" key="1">
    <citation type="submission" date="2022-07" db="EMBL/GenBank/DDBJ databases">
        <authorList>
            <person name="Trinca V."/>
            <person name="Uliana J.V.C."/>
            <person name="Torres T.T."/>
            <person name="Ward R.J."/>
            <person name="Monesi N."/>
        </authorList>
    </citation>
    <scope>NUCLEOTIDE SEQUENCE</scope>
    <source>
        <strain evidence="1">HSMRA1968</strain>
        <tissue evidence="1">Whole embryos</tissue>
    </source>
</reference>